<dbReference type="EMBL" id="JACXVP010000021">
    <property type="protein sequence ID" value="KAG5568911.1"/>
    <property type="molecule type" value="Genomic_DNA"/>
</dbReference>
<name>A0A9J5W0N0_SOLCO</name>
<dbReference type="Proteomes" id="UP000824120">
    <property type="component" value="Unassembled WGS sequence"/>
</dbReference>
<dbReference type="AlphaFoldDB" id="A0A9J5W0N0"/>
<proteinExistence type="predicted"/>
<comment type="caution">
    <text evidence="1">The sequence shown here is derived from an EMBL/GenBank/DDBJ whole genome shotgun (WGS) entry which is preliminary data.</text>
</comment>
<sequence>MEFLVIPNSDLSFAKILLGHLFDLTYGNFDLNFAKILPGRPLVPYLWNKLAFTAKTDHFQGQTIPEASKPLFC</sequence>
<organism evidence="1 2">
    <name type="scientific">Solanum commersonii</name>
    <name type="common">Commerson's wild potato</name>
    <name type="synonym">Commerson's nightshade</name>
    <dbReference type="NCBI Taxonomy" id="4109"/>
    <lineage>
        <taxon>Eukaryota</taxon>
        <taxon>Viridiplantae</taxon>
        <taxon>Streptophyta</taxon>
        <taxon>Embryophyta</taxon>
        <taxon>Tracheophyta</taxon>
        <taxon>Spermatophyta</taxon>
        <taxon>Magnoliopsida</taxon>
        <taxon>eudicotyledons</taxon>
        <taxon>Gunneridae</taxon>
        <taxon>Pentapetalae</taxon>
        <taxon>asterids</taxon>
        <taxon>lamiids</taxon>
        <taxon>Solanales</taxon>
        <taxon>Solanaceae</taxon>
        <taxon>Solanoideae</taxon>
        <taxon>Solaneae</taxon>
        <taxon>Solanum</taxon>
    </lineage>
</organism>
<keyword evidence="2" id="KW-1185">Reference proteome</keyword>
<evidence type="ECO:0000313" key="1">
    <source>
        <dbReference type="EMBL" id="KAG5568911.1"/>
    </source>
</evidence>
<reference evidence="1" key="1">
    <citation type="submission" date="2020-09" db="EMBL/GenBank/DDBJ databases">
        <title>De no assembly of potato wild relative species, Solanum commersonii.</title>
        <authorList>
            <person name="Cho K."/>
        </authorList>
    </citation>
    <scope>NUCLEOTIDE SEQUENCE</scope>
    <source>
        <strain evidence="1">LZ3.2</strain>
        <tissue evidence="1">Leaf</tissue>
    </source>
</reference>
<evidence type="ECO:0000313" key="2">
    <source>
        <dbReference type="Proteomes" id="UP000824120"/>
    </source>
</evidence>
<gene>
    <name evidence="1" type="ORF">H5410_064074</name>
</gene>
<protein>
    <submittedName>
        <fullName evidence="1">Uncharacterized protein</fullName>
    </submittedName>
</protein>
<accession>A0A9J5W0N0</accession>